<dbReference type="AlphaFoldDB" id="A0A853HY97"/>
<dbReference type="EMBL" id="JACCKB010000011">
    <property type="protein sequence ID" value="NYZ66173.1"/>
    <property type="molecule type" value="Genomic_DNA"/>
</dbReference>
<comment type="caution">
    <text evidence="1">The sequence shown here is derived from an EMBL/GenBank/DDBJ whole genome shotgun (WGS) entry which is preliminary data.</text>
</comment>
<keyword evidence="2" id="KW-1185">Reference proteome</keyword>
<proteinExistence type="predicted"/>
<gene>
    <name evidence="1" type="ORF">H0A36_09120</name>
</gene>
<evidence type="ECO:0000313" key="1">
    <source>
        <dbReference type="EMBL" id="NYZ66173.1"/>
    </source>
</evidence>
<dbReference type="RefSeq" id="WP_180568204.1">
    <property type="nucleotide sequence ID" value="NZ_JACCKB010000011.1"/>
</dbReference>
<evidence type="ECO:0000313" key="2">
    <source>
        <dbReference type="Proteomes" id="UP000569732"/>
    </source>
</evidence>
<protein>
    <submittedName>
        <fullName evidence="1">Uncharacterized protein</fullName>
    </submittedName>
</protein>
<dbReference type="Proteomes" id="UP000569732">
    <property type="component" value="Unassembled WGS sequence"/>
</dbReference>
<name>A0A853HY97_9GAMM</name>
<organism evidence="1 2">
    <name type="scientific">Spartinivicinus marinus</name>
    <dbReference type="NCBI Taxonomy" id="2994442"/>
    <lineage>
        <taxon>Bacteria</taxon>
        <taxon>Pseudomonadati</taxon>
        <taxon>Pseudomonadota</taxon>
        <taxon>Gammaproteobacteria</taxon>
        <taxon>Oceanospirillales</taxon>
        <taxon>Zooshikellaceae</taxon>
        <taxon>Spartinivicinus</taxon>
    </lineage>
</organism>
<reference evidence="1 2" key="1">
    <citation type="submission" date="2020-07" db="EMBL/GenBank/DDBJ databases">
        <title>Endozoicomonas sp. nov., isolated from sediment.</title>
        <authorList>
            <person name="Gu T."/>
        </authorList>
    </citation>
    <scope>NUCLEOTIDE SEQUENCE [LARGE SCALE GENOMIC DNA]</scope>
    <source>
        <strain evidence="1 2">SM1973</strain>
    </source>
</reference>
<accession>A0A853HY97</accession>
<sequence>MFGLAANLIGSVFGGSKGANSSPFDAMTDIMSNDSKKTAEHQMNNALEQNAFNRHMDTARTEAAMAKDAAQFSKDVAAAGREVTSAIQI</sequence>